<evidence type="ECO:0000313" key="1">
    <source>
        <dbReference type="EMBL" id="CAG8619091.1"/>
    </source>
</evidence>
<protein>
    <submittedName>
        <fullName evidence="1">9025_t:CDS:1</fullName>
    </submittedName>
</protein>
<reference evidence="1" key="1">
    <citation type="submission" date="2021-06" db="EMBL/GenBank/DDBJ databases">
        <authorList>
            <person name="Kallberg Y."/>
            <person name="Tangrot J."/>
            <person name="Rosling A."/>
        </authorList>
    </citation>
    <scope>NUCLEOTIDE SEQUENCE</scope>
    <source>
        <strain evidence="1">87-6 pot B 2015</strain>
    </source>
</reference>
<gene>
    <name evidence="1" type="ORF">FMOSSE_LOCUS9880</name>
</gene>
<dbReference type="Proteomes" id="UP000789375">
    <property type="component" value="Unassembled WGS sequence"/>
</dbReference>
<dbReference type="AlphaFoldDB" id="A0A9N9D0S2"/>
<keyword evidence="2" id="KW-1185">Reference proteome</keyword>
<dbReference type="EMBL" id="CAJVPP010003045">
    <property type="protein sequence ID" value="CAG8619091.1"/>
    <property type="molecule type" value="Genomic_DNA"/>
</dbReference>
<comment type="caution">
    <text evidence="1">The sequence shown here is derived from an EMBL/GenBank/DDBJ whole genome shotgun (WGS) entry which is preliminary data.</text>
</comment>
<name>A0A9N9D0S2_FUNMO</name>
<feature type="non-terminal residue" evidence="1">
    <location>
        <position position="74"/>
    </location>
</feature>
<accession>A0A9N9D0S2</accession>
<proteinExistence type="predicted"/>
<organism evidence="1 2">
    <name type="scientific">Funneliformis mosseae</name>
    <name type="common">Endomycorrhizal fungus</name>
    <name type="synonym">Glomus mosseae</name>
    <dbReference type="NCBI Taxonomy" id="27381"/>
    <lineage>
        <taxon>Eukaryota</taxon>
        <taxon>Fungi</taxon>
        <taxon>Fungi incertae sedis</taxon>
        <taxon>Mucoromycota</taxon>
        <taxon>Glomeromycotina</taxon>
        <taxon>Glomeromycetes</taxon>
        <taxon>Glomerales</taxon>
        <taxon>Glomeraceae</taxon>
        <taxon>Funneliformis</taxon>
    </lineage>
</organism>
<sequence>IHPLFFSKLQTPSPTPSSCLYREKLAGYAKCKFLVRNLMAKPNRPFVKGTPSEFEKNSSIARETKLDCKQLLRE</sequence>
<evidence type="ECO:0000313" key="2">
    <source>
        <dbReference type="Proteomes" id="UP000789375"/>
    </source>
</evidence>